<evidence type="ECO:0000313" key="2">
    <source>
        <dbReference type="EMBL" id="CAI9619054.1"/>
    </source>
</evidence>
<keyword evidence="3" id="KW-1185">Reference proteome</keyword>
<dbReference type="EMBL" id="CATNWA010020582">
    <property type="protein sequence ID" value="CAI9619054.1"/>
    <property type="molecule type" value="Genomic_DNA"/>
</dbReference>
<evidence type="ECO:0000259" key="1">
    <source>
        <dbReference type="Pfam" id="PF24902"/>
    </source>
</evidence>
<dbReference type="PANTHER" id="PTHR23019">
    <property type="entry name" value="NUCLEAR PORE MEMBRANE GLYCOPROTEIN GP210-RELATED"/>
    <property type="match status" value="1"/>
</dbReference>
<sequence>QYKTLTPVSASLELLLVEDVKVNPGSISLYNHPEVTAEFTISEGSGYFLHQQQRFQYCQNNISGNKRNCDSLSFAPRDHIHHGL</sequence>
<dbReference type="PANTHER" id="PTHR23019:SF2">
    <property type="entry name" value="NUCLEAR PORE MEMBRANE GLYCOPROTEIN 210"/>
    <property type="match status" value="1"/>
</dbReference>
<comment type="caution">
    <text evidence="2">The sequence shown here is derived from an EMBL/GenBank/DDBJ whole genome shotgun (WGS) entry which is preliminary data.</text>
</comment>
<dbReference type="Proteomes" id="UP001162483">
    <property type="component" value="Unassembled WGS sequence"/>
</dbReference>
<name>A0ABN9HD16_9NEOB</name>
<accession>A0ABN9HD16</accession>
<gene>
    <name evidence="2" type="ORF">SPARVUS_LOCUS15775766</name>
</gene>
<proteinExistence type="predicted"/>
<reference evidence="2" key="1">
    <citation type="submission" date="2023-05" db="EMBL/GenBank/DDBJ databases">
        <authorList>
            <person name="Stuckert A."/>
        </authorList>
    </citation>
    <scope>NUCLEOTIDE SEQUENCE</scope>
</reference>
<dbReference type="InterPro" id="IPR056899">
    <property type="entry name" value="Ig_NUP210_9th"/>
</dbReference>
<protein>
    <recommendedName>
        <fullName evidence="1">NUP210 Ig-like domain-containing protein</fullName>
    </recommendedName>
</protein>
<feature type="domain" description="NUP210 Ig-like" evidence="1">
    <location>
        <begin position="22"/>
        <end position="54"/>
    </location>
</feature>
<dbReference type="InterPro" id="IPR045197">
    <property type="entry name" value="NUP210-like"/>
</dbReference>
<feature type="non-terminal residue" evidence="2">
    <location>
        <position position="1"/>
    </location>
</feature>
<organism evidence="2 3">
    <name type="scientific">Staurois parvus</name>
    <dbReference type="NCBI Taxonomy" id="386267"/>
    <lineage>
        <taxon>Eukaryota</taxon>
        <taxon>Metazoa</taxon>
        <taxon>Chordata</taxon>
        <taxon>Craniata</taxon>
        <taxon>Vertebrata</taxon>
        <taxon>Euteleostomi</taxon>
        <taxon>Amphibia</taxon>
        <taxon>Batrachia</taxon>
        <taxon>Anura</taxon>
        <taxon>Neobatrachia</taxon>
        <taxon>Ranoidea</taxon>
        <taxon>Ranidae</taxon>
        <taxon>Staurois</taxon>
    </lineage>
</organism>
<dbReference type="Pfam" id="PF24902">
    <property type="entry name" value="Ig_NUP210_9th"/>
    <property type="match status" value="1"/>
</dbReference>
<evidence type="ECO:0000313" key="3">
    <source>
        <dbReference type="Proteomes" id="UP001162483"/>
    </source>
</evidence>